<dbReference type="GO" id="GO:0017110">
    <property type="term" value="F:nucleoside diphosphate phosphatase activity"/>
    <property type="evidence" value="ECO:0007669"/>
    <property type="project" value="TreeGrafter"/>
</dbReference>
<accession>A0AAD3RZQ5</accession>
<evidence type="ECO:0000256" key="1">
    <source>
        <dbReference type="ARBA" id="ARBA00009283"/>
    </source>
</evidence>
<keyword evidence="4" id="KW-0547">Nucleotide-binding</keyword>
<protein>
    <recommendedName>
        <fullName evidence="8">Apyrase</fullName>
    </recommendedName>
</protein>
<evidence type="ECO:0000256" key="3">
    <source>
        <dbReference type="PIRSR" id="PIRSR600407-1"/>
    </source>
</evidence>
<dbReference type="PANTHER" id="PTHR11782:SF3">
    <property type="entry name" value="APYRASE 6-RELATED"/>
    <property type="match status" value="1"/>
</dbReference>
<proteinExistence type="inferred from homology"/>
<keyword evidence="4" id="KW-0067">ATP-binding</keyword>
<keyword evidence="5" id="KW-0472">Membrane</keyword>
<feature type="transmembrane region" description="Helical" evidence="5">
    <location>
        <begin position="45"/>
        <end position="68"/>
    </location>
</feature>
<feature type="active site" description="Proton acceptor" evidence="3">
    <location>
        <position position="204"/>
    </location>
</feature>
<dbReference type="Gene3D" id="3.30.420.40">
    <property type="match status" value="1"/>
</dbReference>
<keyword evidence="5" id="KW-0812">Transmembrane</keyword>
<name>A0AAD3RZQ5_NEPGR</name>
<comment type="caution">
    <text evidence="6">The sequence shown here is derived from an EMBL/GenBank/DDBJ whole genome shotgun (WGS) entry which is preliminary data.</text>
</comment>
<evidence type="ECO:0000256" key="5">
    <source>
        <dbReference type="SAM" id="Phobius"/>
    </source>
</evidence>
<evidence type="ECO:0000256" key="4">
    <source>
        <dbReference type="PIRSR" id="PIRSR600407-2"/>
    </source>
</evidence>
<dbReference type="EMBL" id="BSYO01000003">
    <property type="protein sequence ID" value="GMH01721.1"/>
    <property type="molecule type" value="Genomic_DNA"/>
</dbReference>
<dbReference type="InterPro" id="IPR000407">
    <property type="entry name" value="GDA1_CD39_NTPase"/>
</dbReference>
<reference evidence="6" key="1">
    <citation type="submission" date="2023-05" db="EMBL/GenBank/DDBJ databases">
        <title>Nepenthes gracilis genome sequencing.</title>
        <authorList>
            <person name="Fukushima K."/>
        </authorList>
    </citation>
    <scope>NUCLEOTIDE SEQUENCE</scope>
    <source>
        <strain evidence="6">SING2019-196</strain>
    </source>
</reference>
<dbReference type="AlphaFoldDB" id="A0AAD3RZQ5"/>
<keyword evidence="2" id="KW-0378">Hydrolase</keyword>
<gene>
    <name evidence="6" type="ORF">Nepgr_003560</name>
</gene>
<feature type="binding site" evidence="4">
    <location>
        <begin position="234"/>
        <end position="238"/>
    </location>
    <ligand>
        <name>ATP</name>
        <dbReference type="ChEBI" id="CHEBI:30616"/>
    </ligand>
</feature>
<dbReference type="Pfam" id="PF01150">
    <property type="entry name" value="GDA1_CD39"/>
    <property type="match status" value="1"/>
</dbReference>
<evidence type="ECO:0000313" key="6">
    <source>
        <dbReference type="EMBL" id="GMH01721.1"/>
    </source>
</evidence>
<dbReference type="Proteomes" id="UP001279734">
    <property type="component" value="Unassembled WGS sequence"/>
</dbReference>
<dbReference type="GO" id="GO:0005524">
    <property type="term" value="F:ATP binding"/>
    <property type="evidence" value="ECO:0007669"/>
    <property type="project" value="UniProtKB-KW"/>
</dbReference>
<dbReference type="GO" id="GO:0016020">
    <property type="term" value="C:membrane"/>
    <property type="evidence" value="ECO:0007669"/>
    <property type="project" value="TreeGrafter"/>
</dbReference>
<evidence type="ECO:0000313" key="7">
    <source>
        <dbReference type="Proteomes" id="UP001279734"/>
    </source>
</evidence>
<feature type="transmembrane region" description="Helical" evidence="5">
    <location>
        <begin position="497"/>
        <end position="515"/>
    </location>
</feature>
<evidence type="ECO:0000256" key="2">
    <source>
        <dbReference type="ARBA" id="ARBA00022801"/>
    </source>
</evidence>
<comment type="similarity">
    <text evidence="1">Belongs to the GDA1/CD39 NTPase family.</text>
</comment>
<organism evidence="6 7">
    <name type="scientific">Nepenthes gracilis</name>
    <name type="common">Slender pitcher plant</name>
    <dbReference type="NCBI Taxonomy" id="150966"/>
    <lineage>
        <taxon>Eukaryota</taxon>
        <taxon>Viridiplantae</taxon>
        <taxon>Streptophyta</taxon>
        <taxon>Embryophyta</taxon>
        <taxon>Tracheophyta</taxon>
        <taxon>Spermatophyta</taxon>
        <taxon>Magnoliopsida</taxon>
        <taxon>eudicotyledons</taxon>
        <taxon>Gunneridae</taxon>
        <taxon>Pentapetalae</taxon>
        <taxon>Caryophyllales</taxon>
        <taxon>Nepenthaceae</taxon>
        <taxon>Nepenthes</taxon>
    </lineage>
</organism>
<keyword evidence="5" id="KW-1133">Transmembrane helix</keyword>
<evidence type="ECO:0008006" key="8">
    <source>
        <dbReference type="Google" id="ProtNLM"/>
    </source>
</evidence>
<dbReference type="PANTHER" id="PTHR11782">
    <property type="entry name" value="ADENOSINE/GUANOSINE DIPHOSPHATASE"/>
    <property type="match status" value="1"/>
</dbReference>
<dbReference type="GO" id="GO:0009134">
    <property type="term" value="P:nucleoside diphosphate catabolic process"/>
    <property type="evidence" value="ECO:0007669"/>
    <property type="project" value="TreeGrafter"/>
</dbReference>
<keyword evidence="7" id="KW-1185">Reference proteome</keyword>
<dbReference type="Gene3D" id="3.30.420.150">
    <property type="entry name" value="Exopolyphosphatase. Domain 2"/>
    <property type="match status" value="1"/>
</dbReference>
<sequence length="541" mass="60668">MRRSNARSLRLDPINPNPSMDSIRSFHLKQRYNSLSKTSRHSTKLNLVIMSTIAITFSILIYLLFLSFGCQNPQISRNFSIIVDGGSTGSRIHVFEFKMEGGTRKFYFGPHGLGSMRVNPGLSSYADDPKGAGRSLVELLDFGKSRVPKELWRTTEIRLMATAGLRLLDVKVQERILESCRKVLKSSGFKFRDDWASVITGSDEGLYAWVVANYALGSLGSDPQKTTGIIELGGASAQVTFASSEPVAPEFSRNLNYGNITYNLYSQSWLHFGQNVAFDSLRELLVSNGLTLATESLKELIIDPCTPKGCTHYDGLRNLSPGSSAQKYFSSFHAMGNFSECRAAALKLFRGRQDGCSYQQCALGSTFLPKLHGNFLATENFFYTSKFFGLGPTAVLSDLIVMGQQFCEEDWSNIIAKYPSHDAEDLLRYCFSAAYIVAFLHDGLGVPLDDRRIRYSNQVENIPLDWALGAFILQSTTNVAIEHPEWITTIFHGLSPGFAMLFIVSVILIFVVWYASNWRKHYWKTVFDLEKGRYLVTRISR</sequence>